<name>A0ABW3MK18_9PSEU</name>
<gene>
    <name evidence="1" type="ORF">ACFQ1S_38320</name>
</gene>
<dbReference type="InterPro" id="IPR031325">
    <property type="entry name" value="RHS_repeat"/>
</dbReference>
<dbReference type="Proteomes" id="UP001597045">
    <property type="component" value="Unassembled WGS sequence"/>
</dbReference>
<dbReference type="PANTHER" id="PTHR32305:SF17">
    <property type="entry name" value="TRNA NUCLEASE WAPA"/>
    <property type="match status" value="1"/>
</dbReference>
<accession>A0ABW3MK18</accession>
<dbReference type="InterPro" id="IPR006530">
    <property type="entry name" value="YD"/>
</dbReference>
<keyword evidence="2" id="KW-1185">Reference proteome</keyword>
<evidence type="ECO:0000313" key="1">
    <source>
        <dbReference type="EMBL" id="MFD1050973.1"/>
    </source>
</evidence>
<protein>
    <recommendedName>
        <fullName evidence="3">RHS repeat protein</fullName>
    </recommendedName>
</protein>
<reference evidence="2" key="1">
    <citation type="journal article" date="2019" name="Int. J. Syst. Evol. Microbiol.">
        <title>The Global Catalogue of Microorganisms (GCM) 10K type strain sequencing project: providing services to taxonomists for standard genome sequencing and annotation.</title>
        <authorList>
            <consortium name="The Broad Institute Genomics Platform"/>
            <consortium name="The Broad Institute Genome Sequencing Center for Infectious Disease"/>
            <person name="Wu L."/>
            <person name="Ma J."/>
        </authorList>
    </citation>
    <scope>NUCLEOTIDE SEQUENCE [LARGE SCALE GENOMIC DNA]</scope>
    <source>
        <strain evidence="2">JCM 31486</strain>
    </source>
</reference>
<dbReference type="EMBL" id="JBHTIS010003233">
    <property type="protein sequence ID" value="MFD1050973.1"/>
    <property type="molecule type" value="Genomic_DNA"/>
</dbReference>
<feature type="non-terminal residue" evidence="1">
    <location>
        <position position="236"/>
    </location>
</feature>
<comment type="caution">
    <text evidence="1">The sequence shown here is derived from an EMBL/GenBank/DDBJ whole genome shotgun (WGS) entry which is preliminary data.</text>
</comment>
<dbReference type="PANTHER" id="PTHR32305">
    <property type="match status" value="1"/>
</dbReference>
<dbReference type="NCBIfam" id="TIGR01643">
    <property type="entry name" value="YD_repeat_2x"/>
    <property type="match status" value="2"/>
</dbReference>
<sequence>GGFDWMTATVGGLWDSLLAEGKPWWITANSDSHNVYADSAVRGPNSDWEKNGFYNEDSGPTRTIIAVADNQVPNQTVTEFDSRARPTASILFSKGIEQWRTTTVYEGERTTTIPPAGGTPQSVVTNVQGRVAQVSQYVNGYTVGAANAADTTTYAYNAAGAITSMTDSSNNTWTAGYDMRGRRIWQTDPDAGKTTYAYDKAGQLTSTTDSRNKTQVFTYDDLGRRVRLNADSATGP</sequence>
<evidence type="ECO:0000313" key="2">
    <source>
        <dbReference type="Proteomes" id="UP001597045"/>
    </source>
</evidence>
<dbReference type="Pfam" id="PF05593">
    <property type="entry name" value="RHS_repeat"/>
    <property type="match status" value="2"/>
</dbReference>
<dbReference type="Gene3D" id="2.180.10.10">
    <property type="entry name" value="RHS repeat-associated core"/>
    <property type="match status" value="1"/>
</dbReference>
<organism evidence="1 2">
    <name type="scientific">Kibdelosporangium lantanae</name>
    <dbReference type="NCBI Taxonomy" id="1497396"/>
    <lineage>
        <taxon>Bacteria</taxon>
        <taxon>Bacillati</taxon>
        <taxon>Actinomycetota</taxon>
        <taxon>Actinomycetes</taxon>
        <taxon>Pseudonocardiales</taxon>
        <taxon>Pseudonocardiaceae</taxon>
        <taxon>Kibdelosporangium</taxon>
    </lineage>
</organism>
<proteinExistence type="predicted"/>
<dbReference type="InterPro" id="IPR050708">
    <property type="entry name" value="T6SS_VgrG/RHS"/>
</dbReference>
<evidence type="ECO:0008006" key="3">
    <source>
        <dbReference type="Google" id="ProtNLM"/>
    </source>
</evidence>
<feature type="non-terminal residue" evidence="1">
    <location>
        <position position="1"/>
    </location>
</feature>